<organism evidence="2 3">
    <name type="scientific">Aeromicrobium panaciterrae</name>
    <dbReference type="NCBI Taxonomy" id="363861"/>
    <lineage>
        <taxon>Bacteria</taxon>
        <taxon>Bacillati</taxon>
        <taxon>Actinomycetota</taxon>
        <taxon>Actinomycetes</taxon>
        <taxon>Propionibacteriales</taxon>
        <taxon>Nocardioidaceae</taxon>
        <taxon>Aeromicrobium</taxon>
    </lineage>
</organism>
<sequence length="164" mass="16899">MNKSRRTSALVITSLVGIGLVVGRLIPELILRADRSVPVVSWGPAVMLLLGAIVLGGLAWNTWQSLHKKNLRMTSDHGVTMLALAKASSAVAALFAGAYGGYAIAYLDSLDSPLGEDRVFHSGAAAIAGLLMLVAALVLERSLRIPGGDDESDGGKAVPGATPA</sequence>
<reference evidence="2 3" key="1">
    <citation type="submission" date="2023-07" db="EMBL/GenBank/DDBJ databases">
        <title>Sorghum-associated microbial communities from plants grown in Nebraska, USA.</title>
        <authorList>
            <person name="Schachtman D."/>
        </authorList>
    </citation>
    <scope>NUCLEOTIDE SEQUENCE [LARGE SCALE GENOMIC DNA]</scope>
    <source>
        <strain evidence="2 3">BE248</strain>
    </source>
</reference>
<comment type="caution">
    <text evidence="2">The sequence shown here is derived from an EMBL/GenBank/DDBJ whole genome shotgun (WGS) entry which is preliminary data.</text>
</comment>
<accession>A0ABU1URY7</accession>
<keyword evidence="1" id="KW-0812">Transmembrane</keyword>
<proteinExistence type="predicted"/>
<dbReference type="Pfam" id="PF11377">
    <property type="entry name" value="DUF3180"/>
    <property type="match status" value="1"/>
</dbReference>
<dbReference type="RefSeq" id="WP_309972147.1">
    <property type="nucleotide sequence ID" value="NZ_JAVDWH010000001.1"/>
</dbReference>
<feature type="transmembrane region" description="Helical" evidence="1">
    <location>
        <begin position="81"/>
        <end position="107"/>
    </location>
</feature>
<keyword evidence="3" id="KW-1185">Reference proteome</keyword>
<gene>
    <name evidence="2" type="ORF">J2X11_002778</name>
</gene>
<feature type="transmembrane region" description="Helical" evidence="1">
    <location>
        <begin position="39"/>
        <end position="60"/>
    </location>
</feature>
<evidence type="ECO:0000313" key="2">
    <source>
        <dbReference type="EMBL" id="MDR7087939.1"/>
    </source>
</evidence>
<protein>
    <submittedName>
        <fullName evidence="2">Na+(H+)/acetate symporter ActP</fullName>
    </submittedName>
</protein>
<keyword evidence="1" id="KW-0472">Membrane</keyword>
<keyword evidence="1" id="KW-1133">Transmembrane helix</keyword>
<name>A0ABU1URY7_9ACTN</name>
<feature type="transmembrane region" description="Helical" evidence="1">
    <location>
        <begin position="119"/>
        <end position="139"/>
    </location>
</feature>
<evidence type="ECO:0000256" key="1">
    <source>
        <dbReference type="SAM" id="Phobius"/>
    </source>
</evidence>
<dbReference type="InterPro" id="IPR021517">
    <property type="entry name" value="DUF3180"/>
</dbReference>
<dbReference type="EMBL" id="JAVDWH010000001">
    <property type="protein sequence ID" value="MDR7087939.1"/>
    <property type="molecule type" value="Genomic_DNA"/>
</dbReference>
<dbReference type="Proteomes" id="UP001257739">
    <property type="component" value="Unassembled WGS sequence"/>
</dbReference>
<evidence type="ECO:0000313" key="3">
    <source>
        <dbReference type="Proteomes" id="UP001257739"/>
    </source>
</evidence>